<sequence>MSDMSDRELNPWTRERFRKSSRSDSGSNGQCVAVAVQGGEVAVGDTKSPVADTYAHLRVSAADLGGLLTGIKSGDIS</sequence>
<accession>A0ABT7YP23</accession>
<comment type="caution">
    <text evidence="3">The sequence shown here is derived from an EMBL/GenBank/DDBJ whole genome shotgun (WGS) entry which is preliminary data.</text>
</comment>
<dbReference type="Pfam" id="PF04149">
    <property type="entry name" value="DUF397"/>
    <property type="match status" value="1"/>
</dbReference>
<protein>
    <submittedName>
        <fullName evidence="3">DUF397 domain-containing protein</fullName>
    </submittedName>
</protein>
<organism evidence="3 4">
    <name type="scientific">Glycomyces tritici</name>
    <dbReference type="NCBI Taxonomy" id="2665176"/>
    <lineage>
        <taxon>Bacteria</taxon>
        <taxon>Bacillati</taxon>
        <taxon>Actinomycetota</taxon>
        <taxon>Actinomycetes</taxon>
        <taxon>Glycomycetales</taxon>
        <taxon>Glycomycetaceae</taxon>
        <taxon>Glycomyces</taxon>
    </lineage>
</organism>
<feature type="domain" description="DUF397" evidence="2">
    <location>
        <begin position="16"/>
        <end position="72"/>
    </location>
</feature>
<reference evidence="3" key="1">
    <citation type="submission" date="2023-06" db="EMBL/GenBank/DDBJ databases">
        <title>Gycomyces niveus sp.nov., a novel actinomycete isolated from soil in Shouguang.</title>
        <authorList>
            <person name="Yang X."/>
            <person name="Zhao J."/>
        </authorList>
    </citation>
    <scope>NUCLEOTIDE SEQUENCE</scope>
    <source>
        <strain evidence="3">NEAU C2</strain>
    </source>
</reference>
<dbReference type="RefSeq" id="WP_289957324.1">
    <property type="nucleotide sequence ID" value="NZ_JAUEMJ010000003.1"/>
</dbReference>
<evidence type="ECO:0000259" key="2">
    <source>
        <dbReference type="Pfam" id="PF04149"/>
    </source>
</evidence>
<name>A0ABT7YP23_9ACTN</name>
<keyword evidence="4" id="KW-1185">Reference proteome</keyword>
<proteinExistence type="predicted"/>
<evidence type="ECO:0000256" key="1">
    <source>
        <dbReference type="SAM" id="MobiDB-lite"/>
    </source>
</evidence>
<dbReference type="EMBL" id="JAUEMJ010000003">
    <property type="protein sequence ID" value="MDN3240388.1"/>
    <property type="molecule type" value="Genomic_DNA"/>
</dbReference>
<feature type="region of interest" description="Disordered" evidence="1">
    <location>
        <begin position="1"/>
        <end position="29"/>
    </location>
</feature>
<feature type="compositionally biased region" description="Basic and acidic residues" evidence="1">
    <location>
        <begin position="1"/>
        <end position="15"/>
    </location>
</feature>
<dbReference type="Proteomes" id="UP001171902">
    <property type="component" value="Unassembled WGS sequence"/>
</dbReference>
<evidence type="ECO:0000313" key="3">
    <source>
        <dbReference type="EMBL" id="MDN3240388.1"/>
    </source>
</evidence>
<gene>
    <name evidence="3" type="ORF">QWI33_11685</name>
</gene>
<dbReference type="InterPro" id="IPR007278">
    <property type="entry name" value="DUF397"/>
</dbReference>
<evidence type="ECO:0000313" key="4">
    <source>
        <dbReference type="Proteomes" id="UP001171902"/>
    </source>
</evidence>